<name>A0AAN9N9P0_PHACN</name>
<comment type="caution">
    <text evidence="1">The sequence shown here is derived from an EMBL/GenBank/DDBJ whole genome shotgun (WGS) entry which is preliminary data.</text>
</comment>
<evidence type="ECO:0000313" key="1">
    <source>
        <dbReference type="EMBL" id="KAK7369070.1"/>
    </source>
</evidence>
<sequence>MCISRSFPTKIKLAFALQTCIQKSEMIFPSLKSYFYYIYWKDLADSGMGALEPTKNLKWGNEKPDKYNAIIKIKCFDGSQLENLLLTVLKQMCWVQLYKI</sequence>
<protein>
    <submittedName>
        <fullName evidence="1">Uncharacterized protein</fullName>
    </submittedName>
</protein>
<reference evidence="1 2" key="1">
    <citation type="submission" date="2024-01" db="EMBL/GenBank/DDBJ databases">
        <title>The genomes of 5 underutilized Papilionoideae crops provide insights into root nodulation and disease resistanc.</title>
        <authorList>
            <person name="Jiang F."/>
        </authorList>
    </citation>
    <scope>NUCLEOTIDE SEQUENCE [LARGE SCALE GENOMIC DNA]</scope>
    <source>
        <strain evidence="1">JINMINGXINNONG_FW02</strain>
        <tissue evidence="1">Leaves</tissue>
    </source>
</reference>
<dbReference type="Proteomes" id="UP001374584">
    <property type="component" value="Unassembled WGS sequence"/>
</dbReference>
<evidence type="ECO:0000313" key="2">
    <source>
        <dbReference type="Proteomes" id="UP001374584"/>
    </source>
</evidence>
<dbReference type="AlphaFoldDB" id="A0AAN9N9P0"/>
<accession>A0AAN9N9P0</accession>
<gene>
    <name evidence="1" type="ORF">VNO80_11104</name>
</gene>
<proteinExistence type="predicted"/>
<organism evidence="1 2">
    <name type="scientific">Phaseolus coccineus</name>
    <name type="common">Scarlet runner bean</name>
    <name type="synonym">Phaseolus multiflorus</name>
    <dbReference type="NCBI Taxonomy" id="3886"/>
    <lineage>
        <taxon>Eukaryota</taxon>
        <taxon>Viridiplantae</taxon>
        <taxon>Streptophyta</taxon>
        <taxon>Embryophyta</taxon>
        <taxon>Tracheophyta</taxon>
        <taxon>Spermatophyta</taxon>
        <taxon>Magnoliopsida</taxon>
        <taxon>eudicotyledons</taxon>
        <taxon>Gunneridae</taxon>
        <taxon>Pentapetalae</taxon>
        <taxon>rosids</taxon>
        <taxon>fabids</taxon>
        <taxon>Fabales</taxon>
        <taxon>Fabaceae</taxon>
        <taxon>Papilionoideae</taxon>
        <taxon>50 kb inversion clade</taxon>
        <taxon>NPAAA clade</taxon>
        <taxon>indigoferoid/millettioid clade</taxon>
        <taxon>Phaseoleae</taxon>
        <taxon>Phaseolus</taxon>
    </lineage>
</organism>
<dbReference type="EMBL" id="JAYMYR010000004">
    <property type="protein sequence ID" value="KAK7369070.1"/>
    <property type="molecule type" value="Genomic_DNA"/>
</dbReference>
<keyword evidence="2" id="KW-1185">Reference proteome</keyword>